<proteinExistence type="predicted"/>
<keyword evidence="1" id="KW-1133">Transmembrane helix</keyword>
<feature type="transmembrane region" description="Helical" evidence="1">
    <location>
        <begin position="170"/>
        <end position="192"/>
    </location>
</feature>
<organism evidence="2">
    <name type="scientific">Hemiselmis andersenii</name>
    <name type="common">Cryptophyte alga</name>
    <dbReference type="NCBI Taxonomy" id="464988"/>
    <lineage>
        <taxon>Eukaryota</taxon>
        <taxon>Cryptophyceae</taxon>
        <taxon>Cryptomonadales</taxon>
        <taxon>Hemiselmidaceae</taxon>
        <taxon>Hemiselmis</taxon>
    </lineage>
</organism>
<reference evidence="2" key="1">
    <citation type="submission" date="2021-01" db="EMBL/GenBank/DDBJ databases">
        <authorList>
            <person name="Corre E."/>
            <person name="Pelletier E."/>
            <person name="Niang G."/>
            <person name="Scheremetjew M."/>
            <person name="Finn R."/>
            <person name="Kale V."/>
            <person name="Holt S."/>
            <person name="Cochrane G."/>
            <person name="Meng A."/>
            <person name="Brown T."/>
            <person name="Cohen L."/>
        </authorList>
    </citation>
    <scope>NUCLEOTIDE SEQUENCE</scope>
    <source>
        <strain evidence="2">CCMP644</strain>
    </source>
</reference>
<sequence length="269" mass="30290">MSGASKIFGGKLRAQEMAHTREMDKHAIKSIRDSLKGTDALDEARNRIEAALAKECDGDVLAEVSAARTAGKFREEDLPVQPVTMRPIMYKPKTKIGSEHDEFLRHIDVPKENSGMDVASDSYHALTRGRYKYLNDFMETMQVDDTERRPMTKRELKRLEKHLNATRHNILYVAGSFLAGTALLGVVSYAGWQYTKYSMGVKDSTEYAARMRELTPDMKKDMQESTLGKTMKRFRSGMQTWIHGSSFQSNMKENFGGMATSPSASNGNK</sequence>
<gene>
    <name evidence="2" type="ORF">HAND00432_LOCUS17563</name>
</gene>
<name>A0A6U4Q0R4_HEMAN</name>
<dbReference type="AlphaFoldDB" id="A0A6U4Q0R4"/>
<protein>
    <submittedName>
        <fullName evidence="2">Uncharacterized protein</fullName>
    </submittedName>
</protein>
<accession>A0A6U4Q0R4</accession>
<keyword evidence="1" id="KW-0812">Transmembrane</keyword>
<dbReference type="EMBL" id="HBFX01029136">
    <property type="protein sequence ID" value="CAD8965748.1"/>
    <property type="molecule type" value="Transcribed_RNA"/>
</dbReference>
<evidence type="ECO:0000256" key="1">
    <source>
        <dbReference type="SAM" id="Phobius"/>
    </source>
</evidence>
<keyword evidence="1" id="KW-0472">Membrane</keyword>
<evidence type="ECO:0000313" key="2">
    <source>
        <dbReference type="EMBL" id="CAD8965748.1"/>
    </source>
</evidence>